<dbReference type="AlphaFoldDB" id="A0A2C6BRV2"/>
<evidence type="ECO:0000313" key="1">
    <source>
        <dbReference type="EMBL" id="PHI06552.1"/>
    </source>
</evidence>
<proteinExistence type="predicted"/>
<sequence>MFTNRALSEPIGYKGTAKSVITSGLGTPMADPSLKEVFYLKGVMPDGLKLVTSPSIAVAINDNGFLVPADGTLAPYGVIGACLRSTEHLKQYFNGGKNAEGAVSTANNMDDLHGITPTVYQAESLFERGYAYKKDGATKSLFEFKPGQLLRPITTAEIATSIGDDTLPVLFGETKTDCPKTKAYYAGMPVIFAKTDDPTQKIGRVSSILPGNFYDNMIYTNGSCFDFEIAGKNTAGLSRNVYNSFESIYKNSNYEKKIVEFYVTM</sequence>
<protein>
    <submittedName>
        <fullName evidence="1">Uncharacterized protein</fullName>
    </submittedName>
</protein>
<reference evidence="1 2" key="1">
    <citation type="submission" date="2017-06" db="EMBL/GenBank/DDBJ databases">
        <title>Draft genome sequence of Fusobacterium nucleatum subsp. polymorphum KCOM 1271 (=ChDC F305).</title>
        <authorList>
            <person name="Kook J.-K."/>
            <person name="Park S.-N."/>
            <person name="Lim Y.K."/>
            <person name="Roh H."/>
        </authorList>
    </citation>
    <scope>NUCLEOTIDE SEQUENCE [LARGE SCALE GENOMIC DNA]</scope>
    <source>
        <strain evidence="2">KCOM 1271 (ChDC F305)</strain>
    </source>
</reference>
<evidence type="ECO:0000313" key="2">
    <source>
        <dbReference type="Proteomes" id="UP000224182"/>
    </source>
</evidence>
<dbReference type="RefSeq" id="WP_098974240.1">
    <property type="nucleotide sequence ID" value="NZ_CP077115.1"/>
</dbReference>
<comment type="caution">
    <text evidence="1">The sequence shown here is derived from an EMBL/GenBank/DDBJ whole genome shotgun (WGS) entry which is preliminary data.</text>
</comment>
<name>A0A2C6BRV2_FUSNP</name>
<dbReference type="EMBL" id="NIRN01000001">
    <property type="protein sequence ID" value="PHI06552.1"/>
    <property type="molecule type" value="Genomic_DNA"/>
</dbReference>
<dbReference type="Proteomes" id="UP000224182">
    <property type="component" value="Unassembled WGS sequence"/>
</dbReference>
<organism evidence="1 2">
    <name type="scientific">Fusobacterium nucleatum subsp. polymorphum</name>
    <name type="common">Fusobacterium polymorphum</name>
    <dbReference type="NCBI Taxonomy" id="76857"/>
    <lineage>
        <taxon>Bacteria</taxon>
        <taxon>Fusobacteriati</taxon>
        <taxon>Fusobacteriota</taxon>
        <taxon>Fusobacteriia</taxon>
        <taxon>Fusobacteriales</taxon>
        <taxon>Fusobacteriaceae</taxon>
        <taxon>Fusobacterium</taxon>
    </lineage>
</organism>
<gene>
    <name evidence="1" type="ORF">CBG54_05675</name>
</gene>
<accession>A0A2C6BRV2</accession>